<keyword evidence="2" id="KW-0472">Membrane</keyword>
<reference evidence="4" key="1">
    <citation type="journal article" date="2019" name="Int. J. Syst. Evol. Microbiol.">
        <title>The Global Catalogue of Microorganisms (GCM) 10K type strain sequencing project: providing services to taxonomists for standard genome sequencing and annotation.</title>
        <authorList>
            <consortium name="The Broad Institute Genomics Platform"/>
            <consortium name="The Broad Institute Genome Sequencing Center for Infectious Disease"/>
            <person name="Wu L."/>
            <person name="Ma J."/>
        </authorList>
    </citation>
    <scope>NUCLEOTIDE SEQUENCE [LARGE SCALE GENOMIC DNA]</scope>
    <source>
        <strain evidence="4">CGMCC 4.7426</strain>
    </source>
</reference>
<dbReference type="RefSeq" id="WP_390293207.1">
    <property type="nucleotide sequence ID" value="NZ_JBHSFU010000003.1"/>
</dbReference>
<dbReference type="InterPro" id="IPR019649">
    <property type="entry name" value="DUF2512"/>
</dbReference>
<sequence length="144" mass="16091">MRHLAALGIKFVVISVAVFSILGIFYNATLTNLFWVSLLVTGIAYFVGDLFVLKRYGNLIATIGDFPLAFLSIWLLGMLFIERDLPILPASLFAAFFITLCEPLLHSFIINHEEKAEELPASGKLQTETAEEIEPDIDKNKSKE</sequence>
<feature type="transmembrane region" description="Helical" evidence="2">
    <location>
        <begin position="59"/>
        <end position="81"/>
    </location>
</feature>
<evidence type="ECO:0000313" key="4">
    <source>
        <dbReference type="Proteomes" id="UP001595989"/>
    </source>
</evidence>
<proteinExistence type="predicted"/>
<feature type="transmembrane region" description="Helical" evidence="2">
    <location>
        <begin position="87"/>
        <end position="105"/>
    </location>
</feature>
<gene>
    <name evidence="3" type="ORF">ACFO3D_03430</name>
</gene>
<dbReference type="EMBL" id="JBHSFU010000003">
    <property type="protein sequence ID" value="MFC4557264.1"/>
    <property type="molecule type" value="Genomic_DNA"/>
</dbReference>
<dbReference type="Pfam" id="PF10710">
    <property type="entry name" value="DUF2512"/>
    <property type="match status" value="1"/>
</dbReference>
<name>A0ABV9DEL8_9BACI</name>
<evidence type="ECO:0000256" key="2">
    <source>
        <dbReference type="SAM" id="Phobius"/>
    </source>
</evidence>
<keyword evidence="2" id="KW-0812">Transmembrane</keyword>
<keyword evidence="4" id="KW-1185">Reference proteome</keyword>
<evidence type="ECO:0000256" key="1">
    <source>
        <dbReference type="SAM" id="MobiDB-lite"/>
    </source>
</evidence>
<feature type="transmembrane region" description="Helical" evidence="2">
    <location>
        <begin position="32"/>
        <end position="52"/>
    </location>
</feature>
<dbReference type="Proteomes" id="UP001595989">
    <property type="component" value="Unassembled WGS sequence"/>
</dbReference>
<keyword evidence="2" id="KW-1133">Transmembrane helix</keyword>
<evidence type="ECO:0000313" key="3">
    <source>
        <dbReference type="EMBL" id="MFC4557264.1"/>
    </source>
</evidence>
<organism evidence="3 4">
    <name type="scientific">Virgibacillus kekensis</name>
    <dbReference type="NCBI Taxonomy" id="202261"/>
    <lineage>
        <taxon>Bacteria</taxon>
        <taxon>Bacillati</taxon>
        <taxon>Bacillota</taxon>
        <taxon>Bacilli</taxon>
        <taxon>Bacillales</taxon>
        <taxon>Bacillaceae</taxon>
        <taxon>Virgibacillus</taxon>
    </lineage>
</organism>
<accession>A0ABV9DEL8</accession>
<protein>
    <submittedName>
        <fullName evidence="3">YndM family protein</fullName>
    </submittedName>
</protein>
<feature type="region of interest" description="Disordered" evidence="1">
    <location>
        <begin position="117"/>
        <end position="144"/>
    </location>
</feature>
<comment type="caution">
    <text evidence="3">The sequence shown here is derived from an EMBL/GenBank/DDBJ whole genome shotgun (WGS) entry which is preliminary data.</text>
</comment>
<feature type="transmembrane region" description="Helical" evidence="2">
    <location>
        <begin position="7"/>
        <end position="26"/>
    </location>
</feature>